<evidence type="ECO:0000313" key="9">
    <source>
        <dbReference type="Proteomes" id="UP000290921"/>
    </source>
</evidence>
<dbReference type="CDD" id="cd07377">
    <property type="entry name" value="WHTH_GntR"/>
    <property type="match status" value="1"/>
</dbReference>
<dbReference type="InterPro" id="IPR051446">
    <property type="entry name" value="HTH_trans_reg/aminotransferase"/>
</dbReference>
<dbReference type="SMART" id="SM00345">
    <property type="entry name" value="HTH_GNTR"/>
    <property type="match status" value="1"/>
</dbReference>
<dbReference type="EMBL" id="QMAP01000005">
    <property type="protein sequence ID" value="RXI49050.1"/>
    <property type="molecule type" value="Genomic_DNA"/>
</dbReference>
<feature type="domain" description="HTH gntR-type" evidence="6">
    <location>
        <begin position="13"/>
        <end position="81"/>
    </location>
</feature>
<dbReference type="InterPro" id="IPR015422">
    <property type="entry name" value="PyrdxlP-dep_Trfase_small"/>
</dbReference>
<evidence type="ECO:0000256" key="4">
    <source>
        <dbReference type="ARBA" id="ARBA00023125"/>
    </source>
</evidence>
<dbReference type="SUPFAM" id="SSF53383">
    <property type="entry name" value="PLP-dependent transferases"/>
    <property type="match status" value="1"/>
</dbReference>
<dbReference type="InterPro" id="IPR036388">
    <property type="entry name" value="WH-like_DNA-bd_sf"/>
</dbReference>
<evidence type="ECO:0000313" key="8">
    <source>
        <dbReference type="EMBL" id="RXI49050.1"/>
    </source>
</evidence>
<dbReference type="PANTHER" id="PTHR46577">
    <property type="entry name" value="HTH-TYPE TRANSCRIPTIONAL REGULATORY PROTEIN GABR"/>
    <property type="match status" value="1"/>
</dbReference>
<dbReference type="Pfam" id="PF00392">
    <property type="entry name" value="GntR"/>
    <property type="match status" value="1"/>
</dbReference>
<name>A0A4Q0VDI0_CLOTA</name>
<organism evidence="8 9">
    <name type="scientific">Clostridium tetani</name>
    <dbReference type="NCBI Taxonomy" id="1513"/>
    <lineage>
        <taxon>Bacteria</taxon>
        <taxon>Bacillati</taxon>
        <taxon>Bacillota</taxon>
        <taxon>Clostridia</taxon>
        <taxon>Eubacteriales</taxon>
        <taxon>Clostridiaceae</taxon>
        <taxon>Clostridium</taxon>
    </lineage>
</organism>
<keyword evidence="8" id="KW-0808">Transferase</keyword>
<keyword evidence="8" id="KW-0032">Aminotransferase</keyword>
<dbReference type="PANTHER" id="PTHR46577:SF1">
    <property type="entry name" value="HTH-TYPE TRANSCRIPTIONAL REGULATORY PROTEIN GABR"/>
    <property type="match status" value="1"/>
</dbReference>
<evidence type="ECO:0000256" key="3">
    <source>
        <dbReference type="ARBA" id="ARBA00023015"/>
    </source>
</evidence>
<dbReference type="Gene3D" id="3.40.640.10">
    <property type="entry name" value="Type I PLP-dependent aspartate aminotransferase-like (Major domain)"/>
    <property type="match status" value="1"/>
</dbReference>
<evidence type="ECO:0000256" key="5">
    <source>
        <dbReference type="ARBA" id="ARBA00023163"/>
    </source>
</evidence>
<keyword evidence="4" id="KW-0238">DNA-binding</keyword>
<evidence type="ECO:0000313" key="10">
    <source>
        <dbReference type="Proteomes" id="UP001321763"/>
    </source>
</evidence>
<dbReference type="GO" id="GO:0030170">
    <property type="term" value="F:pyridoxal phosphate binding"/>
    <property type="evidence" value="ECO:0007669"/>
    <property type="project" value="InterPro"/>
</dbReference>
<gene>
    <name evidence="8" type="ORF">DP130_06475</name>
    <name evidence="7" type="ORF">K234311028_21300</name>
</gene>
<evidence type="ECO:0000259" key="6">
    <source>
        <dbReference type="PROSITE" id="PS50949"/>
    </source>
</evidence>
<dbReference type="Gene3D" id="3.90.1150.10">
    <property type="entry name" value="Aspartate Aminotransferase, domain 1"/>
    <property type="match status" value="1"/>
</dbReference>
<reference evidence="8 9" key="1">
    <citation type="submission" date="2018-06" db="EMBL/GenBank/DDBJ databases">
        <title>Genome conservation of Clostridium tetani.</title>
        <authorList>
            <person name="Bruggemann H."/>
            <person name="Popoff M.R."/>
        </authorList>
    </citation>
    <scope>NUCLEOTIDE SEQUENCE [LARGE SCALE GENOMIC DNA]</scope>
    <source>
        <strain evidence="8 9">2017.061</strain>
    </source>
</reference>
<evidence type="ECO:0000256" key="2">
    <source>
        <dbReference type="ARBA" id="ARBA00022898"/>
    </source>
</evidence>
<dbReference type="Proteomes" id="UP001321763">
    <property type="component" value="Chromosome"/>
</dbReference>
<accession>A0A4Q0VDI0</accession>
<proteinExistence type="inferred from homology"/>
<protein>
    <submittedName>
        <fullName evidence="7">GntR family transcriptional regulator</fullName>
    </submittedName>
    <submittedName>
        <fullName evidence="8">PLP-dependent aminotransferase family protein</fullName>
    </submittedName>
</protein>
<sequence>MDKYKIDFEDIKTSKYENIAQHIKELVDKNIVKDGEKLPSIRKLADFLKVNNTTIVNSYKKLEEEGYASQKVGSGTYAKRKEMSININKKYGKIVSKINLKGVENYIDFSGEAACSDAFPIDSFKKVINEVLDRDGTKALVYQEALGYEGLRNSINKYFWNNKIDVDNILIVSGAQQGIDIVSKSIINVNDNIIIERPTYGGAIAVFKWRRANIFEVPMEKDGMDLDYLESLVKKNKVKVVYVMSYFQNPTGITYSLQKKQRLLNMAKIYDFYIIEDDYLSELIYNNDEYVSFKSMDRNDRVIYIKSFSKIFLPGIRLGYMITPNKFREVIQSSKINTDIATSSLMQRVLDIYIRKDVWKGYIEKLNSMYKNRYLFIRDNIKYLEKYLDIYIPTGGLHIYAKIKNSNINCLELFKMLKEQGILITPGVIFYKKPEEGMRYFRISFSQTDVEDIEKGFRTIEKILKEWNR</sequence>
<dbReference type="GO" id="GO:0003677">
    <property type="term" value="F:DNA binding"/>
    <property type="evidence" value="ECO:0007669"/>
    <property type="project" value="UniProtKB-KW"/>
</dbReference>
<dbReference type="Pfam" id="PF00155">
    <property type="entry name" value="Aminotran_1_2"/>
    <property type="match status" value="1"/>
</dbReference>
<dbReference type="GO" id="GO:0003700">
    <property type="term" value="F:DNA-binding transcription factor activity"/>
    <property type="evidence" value="ECO:0007669"/>
    <property type="project" value="InterPro"/>
</dbReference>
<dbReference type="PROSITE" id="PS50949">
    <property type="entry name" value="HTH_GNTR"/>
    <property type="match status" value="1"/>
</dbReference>
<reference evidence="7 10" key="2">
    <citation type="submission" date="2022-09" db="EMBL/GenBank/DDBJ databases">
        <title>complete genome sequences of Clostridium tetani str. KHSU-234311-028 isolated from soil.</title>
        <authorList>
            <person name="Sekizuka T."/>
            <person name="Shitada C."/>
            <person name="Takahashi M."/>
            <person name="Kuroda M."/>
        </authorList>
    </citation>
    <scope>NUCLEOTIDE SEQUENCE [LARGE SCALE GENOMIC DNA]</scope>
    <source>
        <strain evidence="7 10">KHSU-234311-028</strain>
    </source>
</reference>
<dbReference type="InterPro" id="IPR015424">
    <property type="entry name" value="PyrdxlP-dep_Trfase"/>
</dbReference>
<evidence type="ECO:0000256" key="1">
    <source>
        <dbReference type="ARBA" id="ARBA00005384"/>
    </source>
</evidence>
<keyword evidence="3" id="KW-0805">Transcription regulation</keyword>
<dbReference type="InterPro" id="IPR036390">
    <property type="entry name" value="WH_DNA-bd_sf"/>
</dbReference>
<dbReference type="Proteomes" id="UP000290921">
    <property type="component" value="Unassembled WGS sequence"/>
</dbReference>
<dbReference type="Gene3D" id="1.10.10.10">
    <property type="entry name" value="Winged helix-like DNA-binding domain superfamily/Winged helix DNA-binding domain"/>
    <property type="match status" value="1"/>
</dbReference>
<comment type="similarity">
    <text evidence="1">In the C-terminal section; belongs to the class-I pyridoxal-phosphate-dependent aminotransferase family.</text>
</comment>
<dbReference type="SUPFAM" id="SSF46785">
    <property type="entry name" value="Winged helix' DNA-binding domain"/>
    <property type="match status" value="1"/>
</dbReference>
<dbReference type="CDD" id="cd00609">
    <property type="entry name" value="AAT_like"/>
    <property type="match status" value="1"/>
</dbReference>
<dbReference type="AlphaFoldDB" id="A0A4Q0VDI0"/>
<dbReference type="EMBL" id="AP026818">
    <property type="protein sequence ID" value="BDR81884.1"/>
    <property type="molecule type" value="Genomic_DNA"/>
</dbReference>
<dbReference type="InterPro" id="IPR015421">
    <property type="entry name" value="PyrdxlP-dep_Trfase_major"/>
</dbReference>
<keyword evidence="5" id="KW-0804">Transcription</keyword>
<keyword evidence="2" id="KW-0663">Pyridoxal phosphate</keyword>
<dbReference type="InterPro" id="IPR000524">
    <property type="entry name" value="Tscrpt_reg_HTH_GntR"/>
</dbReference>
<dbReference type="GO" id="GO:0008483">
    <property type="term" value="F:transaminase activity"/>
    <property type="evidence" value="ECO:0007669"/>
    <property type="project" value="UniProtKB-KW"/>
</dbReference>
<dbReference type="RefSeq" id="WP_129030266.1">
    <property type="nucleotide sequence ID" value="NZ_AP026818.1"/>
</dbReference>
<evidence type="ECO:0000313" key="7">
    <source>
        <dbReference type="EMBL" id="BDR81884.1"/>
    </source>
</evidence>
<dbReference type="InterPro" id="IPR004839">
    <property type="entry name" value="Aminotransferase_I/II_large"/>
</dbReference>